<name>A0A0S6U832_CLOBO</name>
<dbReference type="SMART" id="SM00448">
    <property type="entry name" value="REC"/>
    <property type="match status" value="1"/>
</dbReference>
<dbReference type="PROSITE" id="PS50110">
    <property type="entry name" value="RESPONSE_REGULATORY"/>
    <property type="match status" value="1"/>
</dbReference>
<dbReference type="Gene3D" id="6.10.250.690">
    <property type="match status" value="1"/>
</dbReference>
<protein>
    <recommendedName>
        <fullName evidence="1">Stage 0 sporulation protein A homolog</fullName>
    </recommendedName>
</protein>
<evidence type="ECO:0000313" key="12">
    <source>
        <dbReference type="EMBL" id="GAE02812.1"/>
    </source>
</evidence>
<dbReference type="SUPFAM" id="SSF52172">
    <property type="entry name" value="CheY-like"/>
    <property type="match status" value="1"/>
</dbReference>
<evidence type="ECO:0000256" key="5">
    <source>
        <dbReference type="ARBA" id="ARBA00023125"/>
    </source>
</evidence>
<dbReference type="PANTHER" id="PTHR48111:SF26">
    <property type="entry name" value="STAGE 0 SPORULATION PROTEIN A HOMOLOG"/>
    <property type="match status" value="1"/>
</dbReference>
<feature type="domain" description="OmpR/PhoB-type" evidence="11">
    <location>
        <begin position="133"/>
        <end position="232"/>
    </location>
</feature>
<keyword evidence="3" id="KW-0902">Two-component regulatory system</keyword>
<evidence type="ECO:0000256" key="7">
    <source>
        <dbReference type="ARBA" id="ARBA00024867"/>
    </source>
</evidence>
<dbReference type="InterPro" id="IPR036388">
    <property type="entry name" value="WH-like_DNA-bd_sf"/>
</dbReference>
<dbReference type="FunFam" id="3.40.50.2300:FF:000001">
    <property type="entry name" value="DNA-binding response regulator PhoB"/>
    <property type="match status" value="1"/>
</dbReference>
<evidence type="ECO:0000259" key="10">
    <source>
        <dbReference type="PROSITE" id="PS50110"/>
    </source>
</evidence>
<accession>A0A0S6U832</accession>
<dbReference type="SUPFAM" id="SSF46894">
    <property type="entry name" value="C-terminal effector domain of the bipartite response regulators"/>
    <property type="match status" value="1"/>
</dbReference>
<evidence type="ECO:0000256" key="3">
    <source>
        <dbReference type="ARBA" id="ARBA00023012"/>
    </source>
</evidence>
<dbReference type="Gene3D" id="1.10.10.10">
    <property type="entry name" value="Winged helix-like DNA-binding domain superfamily/Winged helix DNA-binding domain"/>
    <property type="match status" value="1"/>
</dbReference>
<dbReference type="RefSeq" id="WP_030035596.1">
    <property type="nucleotide sequence ID" value="NZ_DF384213.1"/>
</dbReference>
<dbReference type="InterPro" id="IPR039420">
    <property type="entry name" value="WalR-like"/>
</dbReference>
<feature type="modified residue" description="4-aspartylphosphate" evidence="8">
    <location>
        <position position="54"/>
    </location>
</feature>
<dbReference type="SMART" id="SM00862">
    <property type="entry name" value="Trans_reg_C"/>
    <property type="match status" value="1"/>
</dbReference>
<evidence type="ECO:0000256" key="1">
    <source>
        <dbReference type="ARBA" id="ARBA00018672"/>
    </source>
</evidence>
<dbReference type="InterPro" id="IPR001789">
    <property type="entry name" value="Sig_transdc_resp-reg_receiver"/>
</dbReference>
<dbReference type="InterPro" id="IPR001867">
    <property type="entry name" value="OmpR/PhoB-type_DNA-bd"/>
</dbReference>
<dbReference type="InterPro" id="IPR011006">
    <property type="entry name" value="CheY-like_superfamily"/>
</dbReference>
<dbReference type="Proteomes" id="UP000054164">
    <property type="component" value="Unassembled WGS sequence"/>
</dbReference>
<dbReference type="GO" id="GO:0006355">
    <property type="term" value="P:regulation of DNA-templated transcription"/>
    <property type="evidence" value="ECO:0007669"/>
    <property type="project" value="InterPro"/>
</dbReference>
<feature type="domain" description="Response regulatory" evidence="10">
    <location>
        <begin position="5"/>
        <end position="118"/>
    </location>
</feature>
<dbReference type="GO" id="GO:0000976">
    <property type="term" value="F:transcription cis-regulatory region binding"/>
    <property type="evidence" value="ECO:0007669"/>
    <property type="project" value="TreeGrafter"/>
</dbReference>
<dbReference type="FunFam" id="1.10.10.10:FF:000018">
    <property type="entry name" value="DNA-binding response regulator ResD"/>
    <property type="match status" value="1"/>
</dbReference>
<dbReference type="Gene3D" id="3.40.50.2300">
    <property type="match status" value="1"/>
</dbReference>
<evidence type="ECO:0000256" key="2">
    <source>
        <dbReference type="ARBA" id="ARBA00022553"/>
    </source>
</evidence>
<evidence type="ECO:0000256" key="6">
    <source>
        <dbReference type="ARBA" id="ARBA00023163"/>
    </source>
</evidence>
<sequence length="235" mass="27115">MEKLNILIVEDDVNINNMIKESLIKEGYDAGQAFHGLEAVEKFQGEEYHMVIMDVMMPVMDGIEAMRRIREKSKVPIIILSARGEDSDKIIGLGMGADDYIVKPFSVPELIARVKSNIRRAIYYNETSANNEDKIYQYGDIKFNMNKYIVTKGGKELTLTAKEMKILKLFFENPNRVFTKVQIYDSVWGEEFLSDYNTVTVHMRRLRSKIEDDPNNPKLIETVWGIGYKLTGDRK</sequence>
<dbReference type="InterPro" id="IPR016032">
    <property type="entry name" value="Sig_transdc_resp-reg_C-effctor"/>
</dbReference>
<dbReference type="AlphaFoldDB" id="A0A0S6U832"/>
<dbReference type="PANTHER" id="PTHR48111">
    <property type="entry name" value="REGULATOR OF RPOS"/>
    <property type="match status" value="1"/>
</dbReference>
<dbReference type="CDD" id="cd17574">
    <property type="entry name" value="REC_OmpR"/>
    <property type="match status" value="1"/>
</dbReference>
<evidence type="ECO:0000259" key="11">
    <source>
        <dbReference type="PROSITE" id="PS51755"/>
    </source>
</evidence>
<gene>
    <name evidence="12" type="ORF">CBO05C_2502</name>
</gene>
<evidence type="ECO:0000256" key="8">
    <source>
        <dbReference type="PROSITE-ProRule" id="PRU00169"/>
    </source>
</evidence>
<dbReference type="GO" id="GO:0032993">
    <property type="term" value="C:protein-DNA complex"/>
    <property type="evidence" value="ECO:0007669"/>
    <property type="project" value="TreeGrafter"/>
</dbReference>
<keyword evidence="5 9" id="KW-0238">DNA-binding</keyword>
<proteinExistence type="predicted"/>
<evidence type="ECO:0000256" key="9">
    <source>
        <dbReference type="PROSITE-ProRule" id="PRU01091"/>
    </source>
</evidence>
<dbReference type="GO" id="GO:0005829">
    <property type="term" value="C:cytosol"/>
    <property type="evidence" value="ECO:0007669"/>
    <property type="project" value="TreeGrafter"/>
</dbReference>
<dbReference type="Pfam" id="PF00486">
    <property type="entry name" value="Trans_reg_C"/>
    <property type="match status" value="1"/>
</dbReference>
<keyword evidence="6" id="KW-0804">Transcription</keyword>
<dbReference type="CDD" id="cd00383">
    <property type="entry name" value="trans_reg_C"/>
    <property type="match status" value="1"/>
</dbReference>
<dbReference type="HOGENOM" id="CLU_000445_30_4_9"/>
<dbReference type="PROSITE" id="PS51755">
    <property type="entry name" value="OMPR_PHOB"/>
    <property type="match status" value="1"/>
</dbReference>
<reference evidence="12" key="1">
    <citation type="submission" date="2013-10" db="EMBL/GenBank/DDBJ databases">
        <title>Draft genome sequence of Clostridium botulinum type B strain Osaka05.</title>
        <authorList>
            <person name="Sakaguchi Y."/>
            <person name="Hosomi K."/>
            <person name="Uchiyama J."/>
            <person name="Ogura Y."/>
            <person name="Sakaguchi M."/>
            <person name="Kohda T."/>
            <person name="Mukamoto M."/>
            <person name="Misawa N."/>
            <person name="Matsuzaki S."/>
            <person name="Hayashi T."/>
            <person name="Kozaki S."/>
        </authorList>
    </citation>
    <scope>NUCLEOTIDE SEQUENCE</scope>
    <source>
        <strain evidence="12">Osaka05</strain>
    </source>
</reference>
<dbReference type="EMBL" id="DF384213">
    <property type="protein sequence ID" value="GAE02812.1"/>
    <property type="molecule type" value="Genomic_DNA"/>
</dbReference>
<evidence type="ECO:0000256" key="4">
    <source>
        <dbReference type="ARBA" id="ARBA00023015"/>
    </source>
</evidence>
<dbReference type="GO" id="GO:0000156">
    <property type="term" value="F:phosphorelay response regulator activity"/>
    <property type="evidence" value="ECO:0007669"/>
    <property type="project" value="TreeGrafter"/>
</dbReference>
<comment type="function">
    <text evidence="7">May play the central regulatory role in sporulation. It may be an element of the effector pathway responsible for the activation of sporulation genes in response to nutritional stress. Spo0A may act in concert with spo0H (a sigma factor) to control the expression of some genes that are critical to the sporulation process.</text>
</comment>
<dbReference type="Pfam" id="PF00072">
    <property type="entry name" value="Response_reg"/>
    <property type="match status" value="1"/>
</dbReference>
<keyword evidence="4" id="KW-0805">Transcription regulation</keyword>
<keyword evidence="2 8" id="KW-0597">Phosphoprotein</keyword>
<feature type="DNA-binding region" description="OmpR/PhoB-type" evidence="9">
    <location>
        <begin position="133"/>
        <end position="232"/>
    </location>
</feature>
<organism evidence="12">
    <name type="scientific">Clostridium botulinum B str. Osaka05</name>
    <dbReference type="NCBI Taxonomy" id="1407017"/>
    <lineage>
        <taxon>Bacteria</taxon>
        <taxon>Bacillati</taxon>
        <taxon>Bacillota</taxon>
        <taxon>Clostridia</taxon>
        <taxon>Eubacteriales</taxon>
        <taxon>Clostridiaceae</taxon>
        <taxon>Clostridium</taxon>
    </lineage>
</organism>